<proteinExistence type="predicted"/>
<dbReference type="Proteomes" id="UP000241193">
    <property type="component" value="Unassembled WGS sequence"/>
</dbReference>
<gene>
    <name evidence="1" type="ORF">C8261_06990</name>
</gene>
<dbReference type="SUPFAM" id="SSF52402">
    <property type="entry name" value="Adenine nucleotide alpha hydrolases-like"/>
    <property type="match status" value="1"/>
</dbReference>
<reference evidence="1 2" key="2">
    <citation type="submission" date="2018-04" db="EMBL/GenBank/DDBJ databases">
        <title>Thauera lacus sp. nov., isolated from an saline lake in Inner Mongolia, China.</title>
        <authorList>
            <person name="Liang Q.-Y."/>
        </authorList>
    </citation>
    <scope>NUCLEOTIDE SEQUENCE [LARGE SCALE GENOMIC DNA]</scope>
    <source>
        <strain evidence="1 2">D20</strain>
    </source>
</reference>
<keyword evidence="2" id="KW-1185">Reference proteome</keyword>
<dbReference type="AlphaFoldDB" id="A0A2T4IH71"/>
<accession>A0A2T4IH71</accession>
<dbReference type="RefSeq" id="WP_107492932.1">
    <property type="nucleotide sequence ID" value="NZ_PZKC01000004.1"/>
</dbReference>
<reference evidence="1 2" key="1">
    <citation type="submission" date="2018-03" db="EMBL/GenBank/DDBJ databases">
        <authorList>
            <person name="Keele B.F."/>
        </authorList>
    </citation>
    <scope>NUCLEOTIDE SEQUENCE [LARGE SCALE GENOMIC DNA]</scope>
    <source>
        <strain evidence="1 2">D20</strain>
    </source>
</reference>
<dbReference type="EMBL" id="PZKC01000004">
    <property type="protein sequence ID" value="PTD97123.1"/>
    <property type="molecule type" value="Genomic_DNA"/>
</dbReference>
<dbReference type="Gene3D" id="3.40.50.12370">
    <property type="match status" value="1"/>
</dbReference>
<evidence type="ECO:0000313" key="1">
    <source>
        <dbReference type="EMBL" id="PTD97123.1"/>
    </source>
</evidence>
<organism evidence="1 2">
    <name type="scientific">Pseudothauera lacus</name>
    <dbReference type="NCBI Taxonomy" id="2136175"/>
    <lineage>
        <taxon>Bacteria</taxon>
        <taxon>Pseudomonadati</taxon>
        <taxon>Pseudomonadota</taxon>
        <taxon>Betaproteobacteria</taxon>
        <taxon>Rhodocyclales</taxon>
        <taxon>Zoogloeaceae</taxon>
        <taxon>Pseudothauera</taxon>
    </lineage>
</organism>
<sequence>MNAPALRLAESAAARPFRHVLLATDFATTTDAFHRRLLALARSRGERVSVLHLPVEGAPDDPCASILVDGLLARLQIDPAVAWVAGHETLHDAFHACVKAHGVDLVIAGRCSDLPEHAPCRRLPGLAAQLGCTLIALEDSPEWL</sequence>
<comment type="caution">
    <text evidence="1">The sequence shown here is derived from an EMBL/GenBank/DDBJ whole genome shotgun (WGS) entry which is preliminary data.</text>
</comment>
<protein>
    <recommendedName>
        <fullName evidence="3">UspA domain-containing protein</fullName>
    </recommendedName>
</protein>
<evidence type="ECO:0008006" key="3">
    <source>
        <dbReference type="Google" id="ProtNLM"/>
    </source>
</evidence>
<name>A0A2T4IH71_9RHOO</name>
<evidence type="ECO:0000313" key="2">
    <source>
        <dbReference type="Proteomes" id="UP000241193"/>
    </source>
</evidence>